<dbReference type="EMBL" id="JAHMHQ010000037">
    <property type="protein sequence ID" value="KAK1622251.1"/>
    <property type="molecule type" value="Genomic_DNA"/>
</dbReference>
<name>A0AAI9ZF10_9PEZI</name>
<proteinExistence type="predicted"/>
<dbReference type="Proteomes" id="UP001243989">
    <property type="component" value="Unassembled WGS sequence"/>
</dbReference>
<protein>
    <submittedName>
        <fullName evidence="2">Uncharacterized protein</fullName>
    </submittedName>
</protein>
<comment type="caution">
    <text evidence="2">The sequence shown here is derived from an EMBL/GenBank/DDBJ whole genome shotgun (WGS) entry which is preliminary data.</text>
</comment>
<evidence type="ECO:0000256" key="1">
    <source>
        <dbReference type="SAM" id="MobiDB-lite"/>
    </source>
</evidence>
<dbReference type="RefSeq" id="XP_060438246.1">
    <property type="nucleotide sequence ID" value="XM_060591619.1"/>
</dbReference>
<evidence type="ECO:0000313" key="2">
    <source>
        <dbReference type="EMBL" id="KAK1622251.1"/>
    </source>
</evidence>
<reference evidence="2" key="1">
    <citation type="submission" date="2021-06" db="EMBL/GenBank/DDBJ databases">
        <title>Comparative genomics, transcriptomics and evolutionary studies reveal genomic signatures of adaptation to plant cell wall in hemibiotrophic fungi.</title>
        <authorList>
            <consortium name="DOE Joint Genome Institute"/>
            <person name="Baroncelli R."/>
            <person name="Diaz J.F."/>
            <person name="Benocci T."/>
            <person name="Peng M."/>
            <person name="Battaglia E."/>
            <person name="Haridas S."/>
            <person name="Andreopoulos W."/>
            <person name="Labutti K."/>
            <person name="Pangilinan J."/>
            <person name="Floch G.L."/>
            <person name="Makela M.R."/>
            <person name="Henrissat B."/>
            <person name="Grigoriev I.V."/>
            <person name="Crouch J.A."/>
            <person name="De Vries R.P."/>
            <person name="Sukno S.A."/>
            <person name="Thon M.R."/>
        </authorList>
    </citation>
    <scope>NUCLEOTIDE SEQUENCE</scope>
    <source>
        <strain evidence="2">CBS 102054</strain>
    </source>
</reference>
<gene>
    <name evidence="2" type="ORF">BDP81DRAFT_441755</name>
</gene>
<evidence type="ECO:0000313" key="3">
    <source>
        <dbReference type="Proteomes" id="UP001243989"/>
    </source>
</evidence>
<organism evidence="2 3">
    <name type="scientific">Colletotrichum phormii</name>
    <dbReference type="NCBI Taxonomy" id="359342"/>
    <lineage>
        <taxon>Eukaryota</taxon>
        <taxon>Fungi</taxon>
        <taxon>Dikarya</taxon>
        <taxon>Ascomycota</taxon>
        <taxon>Pezizomycotina</taxon>
        <taxon>Sordariomycetes</taxon>
        <taxon>Hypocreomycetidae</taxon>
        <taxon>Glomerellales</taxon>
        <taxon>Glomerellaceae</taxon>
        <taxon>Colletotrichum</taxon>
        <taxon>Colletotrichum acutatum species complex</taxon>
    </lineage>
</organism>
<feature type="compositionally biased region" description="Polar residues" evidence="1">
    <location>
        <begin position="28"/>
        <end position="45"/>
    </location>
</feature>
<accession>A0AAI9ZF10</accession>
<feature type="region of interest" description="Disordered" evidence="1">
    <location>
        <begin position="1"/>
        <end position="53"/>
    </location>
</feature>
<dbReference type="GeneID" id="85476481"/>
<keyword evidence="3" id="KW-1185">Reference proteome</keyword>
<sequence length="68" mass="7733">MLTPLRHHNPSPGISSHARTNGIEDRQANNSHASQNATKRNSQQCRQDDPGRHLHFFDHKTTIIQVLL</sequence>
<dbReference type="AlphaFoldDB" id="A0AAI9ZF10"/>